<proteinExistence type="predicted"/>
<dbReference type="EMBL" id="JAWDGP010005843">
    <property type="protein sequence ID" value="KAK3750893.1"/>
    <property type="molecule type" value="Genomic_DNA"/>
</dbReference>
<organism evidence="1 2">
    <name type="scientific">Elysia crispata</name>
    <name type="common">lettuce slug</name>
    <dbReference type="NCBI Taxonomy" id="231223"/>
    <lineage>
        <taxon>Eukaryota</taxon>
        <taxon>Metazoa</taxon>
        <taxon>Spiralia</taxon>
        <taxon>Lophotrochozoa</taxon>
        <taxon>Mollusca</taxon>
        <taxon>Gastropoda</taxon>
        <taxon>Heterobranchia</taxon>
        <taxon>Euthyneura</taxon>
        <taxon>Panpulmonata</taxon>
        <taxon>Sacoglossa</taxon>
        <taxon>Placobranchoidea</taxon>
        <taxon>Plakobranchidae</taxon>
        <taxon>Elysia</taxon>
    </lineage>
</organism>
<name>A0AAE0YN37_9GAST</name>
<dbReference type="Proteomes" id="UP001283361">
    <property type="component" value="Unassembled WGS sequence"/>
</dbReference>
<evidence type="ECO:0000313" key="1">
    <source>
        <dbReference type="EMBL" id="KAK3750893.1"/>
    </source>
</evidence>
<accession>A0AAE0YN37</accession>
<gene>
    <name evidence="1" type="ORF">RRG08_029814</name>
</gene>
<dbReference type="AlphaFoldDB" id="A0AAE0YN37"/>
<keyword evidence="2" id="KW-1185">Reference proteome</keyword>
<reference evidence="1" key="1">
    <citation type="journal article" date="2023" name="G3 (Bethesda)">
        <title>A reference genome for the long-term kleptoplast-retaining sea slug Elysia crispata morphotype clarki.</title>
        <authorList>
            <person name="Eastman K.E."/>
            <person name="Pendleton A.L."/>
            <person name="Shaikh M.A."/>
            <person name="Suttiyut T."/>
            <person name="Ogas R."/>
            <person name="Tomko P."/>
            <person name="Gavelis G."/>
            <person name="Widhalm J.R."/>
            <person name="Wisecaver J.H."/>
        </authorList>
    </citation>
    <scope>NUCLEOTIDE SEQUENCE</scope>
    <source>
        <strain evidence="1">ECLA1</strain>
    </source>
</reference>
<comment type="caution">
    <text evidence="1">The sequence shown here is derived from an EMBL/GenBank/DDBJ whole genome shotgun (WGS) entry which is preliminary data.</text>
</comment>
<protein>
    <submittedName>
        <fullName evidence="1">Uncharacterized protein</fullName>
    </submittedName>
</protein>
<evidence type="ECO:0000313" key="2">
    <source>
        <dbReference type="Proteomes" id="UP001283361"/>
    </source>
</evidence>
<sequence length="92" mass="10347">MNPTVTDVHTIITAMNPTVTDVHTIITAMNPTVTDVHTIITARNPTITNQIFVQGIDFLEHPLCHPGKFKFFFQISAGEKRLLGAVRFFRHC</sequence>